<keyword evidence="2" id="KW-1185">Reference proteome</keyword>
<reference evidence="1 2" key="1">
    <citation type="submission" date="2018-03" db="EMBL/GenBank/DDBJ databases">
        <title>Genome sequence of Clostridium luticellarii DSM 29923.</title>
        <authorList>
            <person name="Poehlein A."/>
            <person name="Daniel R."/>
        </authorList>
    </citation>
    <scope>NUCLEOTIDE SEQUENCE [LARGE SCALE GENOMIC DNA]</scope>
    <source>
        <strain evidence="1 2">DSM 29923</strain>
    </source>
</reference>
<evidence type="ECO:0000313" key="1">
    <source>
        <dbReference type="EMBL" id="PRR85548.1"/>
    </source>
</evidence>
<protein>
    <submittedName>
        <fullName evidence="1">Uncharacterized protein</fullName>
    </submittedName>
</protein>
<dbReference type="AlphaFoldDB" id="A0A2T0BNS6"/>
<organism evidence="1 2">
    <name type="scientific">Clostridium luticellarii</name>
    <dbReference type="NCBI Taxonomy" id="1691940"/>
    <lineage>
        <taxon>Bacteria</taxon>
        <taxon>Bacillati</taxon>
        <taxon>Bacillota</taxon>
        <taxon>Clostridia</taxon>
        <taxon>Eubacteriales</taxon>
        <taxon>Clostridiaceae</taxon>
        <taxon>Clostridium</taxon>
    </lineage>
</organism>
<dbReference type="RefSeq" id="WP_106009072.1">
    <property type="nucleotide sequence ID" value="NZ_PVXP01000015.1"/>
</dbReference>
<sequence length="174" mass="20197">MGLRRWDKKKIAKLKKYWLVKTNTEIGNMLGISAVSVGKKARDIGLANKREMYRGADRAWHNPRYTPEPGEIEQYGPRYDTIKEIEGRRKTAMLKHVKKNFKKGDKIKLINYESDNSATLKYGKRYLTPKKKSGEITDITNCLIVVRRKHYNECFRFADILSGRTVVEGLNVCQ</sequence>
<dbReference type="Proteomes" id="UP000237798">
    <property type="component" value="Unassembled WGS sequence"/>
</dbReference>
<gene>
    <name evidence="1" type="ORF">CLLU_14690</name>
</gene>
<proteinExistence type="predicted"/>
<accession>A0A2T0BNS6</accession>
<evidence type="ECO:0000313" key="2">
    <source>
        <dbReference type="Proteomes" id="UP000237798"/>
    </source>
</evidence>
<comment type="caution">
    <text evidence="1">The sequence shown here is derived from an EMBL/GenBank/DDBJ whole genome shotgun (WGS) entry which is preliminary data.</text>
</comment>
<dbReference type="EMBL" id="PVXP01000015">
    <property type="protein sequence ID" value="PRR85548.1"/>
    <property type="molecule type" value="Genomic_DNA"/>
</dbReference>
<name>A0A2T0BNS6_9CLOT</name>